<feature type="transmembrane region" description="Helical" evidence="1">
    <location>
        <begin position="283"/>
        <end position="303"/>
    </location>
</feature>
<protein>
    <recommendedName>
        <fullName evidence="4">Membrane protein 6-pyruvoyl-tetrahydropterin synthase-related domain-containing protein</fullName>
    </recommendedName>
</protein>
<evidence type="ECO:0000256" key="1">
    <source>
        <dbReference type="SAM" id="Phobius"/>
    </source>
</evidence>
<feature type="transmembrane region" description="Helical" evidence="1">
    <location>
        <begin position="73"/>
        <end position="92"/>
    </location>
</feature>
<keyword evidence="1" id="KW-0472">Membrane</keyword>
<feature type="transmembrane region" description="Helical" evidence="1">
    <location>
        <begin position="7"/>
        <end position="25"/>
    </location>
</feature>
<feature type="transmembrane region" description="Helical" evidence="1">
    <location>
        <begin position="218"/>
        <end position="237"/>
    </location>
</feature>
<dbReference type="Proteomes" id="UP000177199">
    <property type="component" value="Unassembled WGS sequence"/>
</dbReference>
<feature type="transmembrane region" description="Helical" evidence="1">
    <location>
        <begin position="373"/>
        <end position="393"/>
    </location>
</feature>
<proteinExistence type="predicted"/>
<dbReference type="EMBL" id="MFZV01000044">
    <property type="protein sequence ID" value="OGK30447.1"/>
    <property type="molecule type" value="Genomic_DNA"/>
</dbReference>
<organism evidence="2 3">
    <name type="scientific">Candidatus Roizmanbacteria bacterium RIFCSPHIGHO2_12_FULL_33_9</name>
    <dbReference type="NCBI Taxonomy" id="1802045"/>
    <lineage>
        <taxon>Bacteria</taxon>
        <taxon>Candidatus Roizmaniibacteriota</taxon>
    </lineage>
</organism>
<accession>A0A1F7HGS8</accession>
<reference evidence="2 3" key="1">
    <citation type="journal article" date="2016" name="Nat. Commun.">
        <title>Thousands of microbial genomes shed light on interconnected biogeochemical processes in an aquifer system.</title>
        <authorList>
            <person name="Anantharaman K."/>
            <person name="Brown C.T."/>
            <person name="Hug L.A."/>
            <person name="Sharon I."/>
            <person name="Castelle C.J."/>
            <person name="Probst A.J."/>
            <person name="Thomas B.C."/>
            <person name="Singh A."/>
            <person name="Wilkins M.J."/>
            <person name="Karaoz U."/>
            <person name="Brodie E.L."/>
            <person name="Williams K.H."/>
            <person name="Hubbard S.S."/>
            <person name="Banfield J.F."/>
        </authorList>
    </citation>
    <scope>NUCLEOTIDE SEQUENCE [LARGE SCALE GENOMIC DNA]</scope>
</reference>
<evidence type="ECO:0000313" key="3">
    <source>
        <dbReference type="Proteomes" id="UP000177199"/>
    </source>
</evidence>
<evidence type="ECO:0000313" key="2">
    <source>
        <dbReference type="EMBL" id="OGK30447.1"/>
    </source>
</evidence>
<feature type="transmembrane region" description="Helical" evidence="1">
    <location>
        <begin position="347"/>
        <end position="366"/>
    </location>
</feature>
<feature type="transmembrane region" description="Helical" evidence="1">
    <location>
        <begin position="99"/>
        <end position="118"/>
    </location>
</feature>
<sequence>MFSIGKFSIWFYPFLIIVISFLYLFPITHSGLYVSHDGIPQIARAAASIKAMTDGQFPPRWAKNLNYGYGTPGLIFFYSLNGYAVGFLYLLGINLQDSFKLLMAASFVLAPLFFYLWTSQIFEKKIAFLSSVFYGLAPYSFLDAFVRGQLAESLAFVFVPLVFYSIEKNSKKISAYNILIGGISYALLILSHNILSFVFSFIILGYIIIKSKADKKLLIGNLIILFMGLIVTAYFWIPALTEAKYINSKLFVEGFYKNNFLNFSKIIYSSWGFGSNINWPGGLSAQIGPLHFFFSFACLFLLFKKKIKDRSYIGYWLFVLIIMIFMSIDLSEFLWKKFHILQQFQFPWRFSAFSSFVTPILVGYFFSFKKNSFIFFISLFILLFSSLSMAKVAGYQNRPDEYYFNYPGTAAYHNESTTIWVAGDAYEYPKNPIEVVSGRGKIYNLTRKTNQHSFKLDAETNLTILDNTVYFPGWRVKIDKENAPIEFQDINHRGLITFNVPMGVHFIDVEFGESRVGLIADIISLTGIGFFILIFVLRRKLSLLI</sequence>
<feature type="transmembrane region" description="Helical" evidence="1">
    <location>
        <begin position="516"/>
        <end position="537"/>
    </location>
</feature>
<name>A0A1F7HGS8_9BACT</name>
<gene>
    <name evidence="2" type="ORF">A3F29_00380</name>
</gene>
<feature type="transmembrane region" description="Helical" evidence="1">
    <location>
        <begin position="315"/>
        <end position="335"/>
    </location>
</feature>
<feature type="transmembrane region" description="Helical" evidence="1">
    <location>
        <begin position="149"/>
        <end position="166"/>
    </location>
</feature>
<dbReference type="AlphaFoldDB" id="A0A1F7HGS8"/>
<comment type="caution">
    <text evidence="2">The sequence shown here is derived from an EMBL/GenBank/DDBJ whole genome shotgun (WGS) entry which is preliminary data.</text>
</comment>
<feature type="transmembrane region" description="Helical" evidence="1">
    <location>
        <begin position="178"/>
        <end position="206"/>
    </location>
</feature>
<keyword evidence="1" id="KW-0812">Transmembrane</keyword>
<evidence type="ECO:0008006" key="4">
    <source>
        <dbReference type="Google" id="ProtNLM"/>
    </source>
</evidence>
<keyword evidence="1" id="KW-1133">Transmembrane helix</keyword>